<reference evidence="1" key="1">
    <citation type="journal article" date="2021" name="Proc. Natl. Acad. Sci. U.S.A.">
        <title>A Catalog of Tens of Thousands of Viruses from Human Metagenomes Reveals Hidden Associations with Chronic Diseases.</title>
        <authorList>
            <person name="Tisza M.J."/>
            <person name="Buck C.B."/>
        </authorList>
    </citation>
    <scope>NUCLEOTIDE SEQUENCE</scope>
    <source>
        <strain evidence="1">CtYsL76</strain>
    </source>
</reference>
<name>A0A8S5QL57_9CAUD</name>
<evidence type="ECO:0000313" key="1">
    <source>
        <dbReference type="EMBL" id="DAE19983.1"/>
    </source>
</evidence>
<accession>A0A8S5QL57</accession>
<sequence>MVYRLILLCKKIEMQVVWIDVKQICQKAPLRILRMNLEQKFVCIFIN</sequence>
<dbReference type="EMBL" id="BK015689">
    <property type="protein sequence ID" value="DAE19983.1"/>
    <property type="molecule type" value="Genomic_DNA"/>
</dbReference>
<organism evidence="1">
    <name type="scientific">CrAss-like virus sp. ctYsL76</name>
    <dbReference type="NCBI Taxonomy" id="2826826"/>
    <lineage>
        <taxon>Viruses</taxon>
        <taxon>Duplodnaviria</taxon>
        <taxon>Heunggongvirae</taxon>
        <taxon>Uroviricota</taxon>
        <taxon>Caudoviricetes</taxon>
        <taxon>Crassvirales</taxon>
    </lineage>
</organism>
<protein>
    <submittedName>
        <fullName evidence="1">Uncharacterized protein</fullName>
    </submittedName>
</protein>
<proteinExistence type="predicted"/>